<dbReference type="EMBL" id="WUAV01000003">
    <property type="protein sequence ID" value="KAF1762971.1"/>
    <property type="molecule type" value="Genomic_DNA"/>
</dbReference>
<keyword evidence="2 4" id="KW-0863">Zinc-finger</keyword>
<dbReference type="AlphaFoldDB" id="A0A6A5H7Y2"/>
<gene>
    <name evidence="6" type="ORF">GCK72_011236</name>
</gene>
<dbReference type="GeneID" id="78775138"/>
<proteinExistence type="predicted"/>
<dbReference type="PANTHER" id="PTHR47156:SF7">
    <property type="entry name" value="RING-TYPE DOMAIN-CONTAINING PROTEIN"/>
    <property type="match status" value="1"/>
</dbReference>
<evidence type="ECO:0000259" key="5">
    <source>
        <dbReference type="PROSITE" id="PS50089"/>
    </source>
</evidence>
<evidence type="ECO:0000256" key="1">
    <source>
        <dbReference type="ARBA" id="ARBA00022723"/>
    </source>
</evidence>
<dbReference type="PANTHER" id="PTHR47156">
    <property type="entry name" value="PROTEIN CBG20824"/>
    <property type="match status" value="1"/>
</dbReference>
<name>A0A6A5H7Y2_CAERE</name>
<protein>
    <recommendedName>
        <fullName evidence="5">RING-type domain-containing protein</fullName>
    </recommendedName>
</protein>
<dbReference type="Pfam" id="PF13445">
    <property type="entry name" value="zf-RING_UBOX"/>
    <property type="match status" value="1"/>
</dbReference>
<dbReference type="RefSeq" id="XP_053587886.1">
    <property type="nucleotide sequence ID" value="XM_053728309.1"/>
</dbReference>
<dbReference type="Gene3D" id="3.30.40.10">
    <property type="entry name" value="Zinc/RING finger domain, C3HC4 (zinc finger)"/>
    <property type="match status" value="1"/>
</dbReference>
<keyword evidence="3" id="KW-0862">Zinc</keyword>
<evidence type="ECO:0000256" key="2">
    <source>
        <dbReference type="ARBA" id="ARBA00022771"/>
    </source>
</evidence>
<dbReference type="Proteomes" id="UP000483820">
    <property type="component" value="Chromosome III"/>
</dbReference>
<reference evidence="6 7" key="1">
    <citation type="submission" date="2019-12" db="EMBL/GenBank/DDBJ databases">
        <title>Chromosome-level assembly of the Caenorhabditis remanei genome.</title>
        <authorList>
            <person name="Teterina A.A."/>
            <person name="Willis J.H."/>
            <person name="Phillips P.C."/>
        </authorList>
    </citation>
    <scope>NUCLEOTIDE SEQUENCE [LARGE SCALE GENOMIC DNA]</scope>
    <source>
        <strain evidence="6 7">PX506</strain>
        <tissue evidence="6">Whole organism</tissue>
    </source>
</reference>
<dbReference type="InterPro" id="IPR013083">
    <property type="entry name" value="Znf_RING/FYVE/PHD"/>
</dbReference>
<dbReference type="InterPro" id="IPR017907">
    <property type="entry name" value="Znf_RING_CS"/>
</dbReference>
<evidence type="ECO:0000256" key="4">
    <source>
        <dbReference type="PROSITE-ProRule" id="PRU00175"/>
    </source>
</evidence>
<dbReference type="InterPro" id="IPR027370">
    <property type="entry name" value="Znf-RING_euk"/>
</dbReference>
<evidence type="ECO:0000313" key="6">
    <source>
        <dbReference type="EMBL" id="KAF1762971.1"/>
    </source>
</evidence>
<dbReference type="InterPro" id="IPR001841">
    <property type="entry name" value="Znf_RING"/>
</dbReference>
<dbReference type="PROSITE" id="PS00518">
    <property type="entry name" value="ZF_RING_1"/>
    <property type="match status" value="1"/>
</dbReference>
<dbReference type="PROSITE" id="PS50089">
    <property type="entry name" value="ZF_RING_2"/>
    <property type="match status" value="1"/>
</dbReference>
<comment type="caution">
    <text evidence="6">The sequence shown here is derived from an EMBL/GenBank/DDBJ whole genome shotgun (WGS) entry which is preliminary data.</text>
</comment>
<evidence type="ECO:0000256" key="3">
    <source>
        <dbReference type="ARBA" id="ARBA00022833"/>
    </source>
</evidence>
<accession>A0A6A5H7Y2</accession>
<sequence length="69" mass="7764">MREYNESIIPRMLSQCGHTICEECVGNMLKTRNNQFVSCPFCQRATLVNGPANLLPKNFALLEVMDSSV</sequence>
<dbReference type="KEGG" id="crq:GCK72_011236"/>
<dbReference type="CTD" id="78775138"/>
<organism evidence="6 7">
    <name type="scientific">Caenorhabditis remanei</name>
    <name type="common">Caenorhabditis vulgaris</name>
    <dbReference type="NCBI Taxonomy" id="31234"/>
    <lineage>
        <taxon>Eukaryota</taxon>
        <taxon>Metazoa</taxon>
        <taxon>Ecdysozoa</taxon>
        <taxon>Nematoda</taxon>
        <taxon>Chromadorea</taxon>
        <taxon>Rhabditida</taxon>
        <taxon>Rhabditina</taxon>
        <taxon>Rhabditomorpha</taxon>
        <taxon>Rhabditoidea</taxon>
        <taxon>Rhabditidae</taxon>
        <taxon>Peloderinae</taxon>
        <taxon>Caenorhabditis</taxon>
    </lineage>
</organism>
<dbReference type="GO" id="GO:0008270">
    <property type="term" value="F:zinc ion binding"/>
    <property type="evidence" value="ECO:0007669"/>
    <property type="project" value="UniProtKB-KW"/>
</dbReference>
<dbReference type="SUPFAM" id="SSF57850">
    <property type="entry name" value="RING/U-box"/>
    <property type="match status" value="1"/>
</dbReference>
<keyword evidence="1" id="KW-0479">Metal-binding</keyword>
<dbReference type="InterPro" id="IPR052667">
    <property type="entry name" value="E3_ubiquitin-ligase_RING"/>
</dbReference>
<evidence type="ECO:0000313" key="7">
    <source>
        <dbReference type="Proteomes" id="UP000483820"/>
    </source>
</evidence>
<feature type="domain" description="RING-type" evidence="5">
    <location>
        <begin position="16"/>
        <end position="43"/>
    </location>
</feature>